<evidence type="ECO:0000256" key="1">
    <source>
        <dbReference type="PROSITE-ProRule" id="PRU00047"/>
    </source>
</evidence>
<dbReference type="GO" id="GO:0008270">
    <property type="term" value="F:zinc ion binding"/>
    <property type="evidence" value="ECO:0007669"/>
    <property type="project" value="UniProtKB-KW"/>
</dbReference>
<proteinExistence type="predicted"/>
<dbReference type="EMBL" id="JBHFFA010000001">
    <property type="protein sequence ID" value="KAL2653779.1"/>
    <property type="molecule type" value="Genomic_DNA"/>
</dbReference>
<dbReference type="PROSITE" id="PS50158">
    <property type="entry name" value="ZF_CCHC"/>
    <property type="match status" value="1"/>
</dbReference>
<feature type="region of interest" description="Disordered" evidence="2">
    <location>
        <begin position="1"/>
        <end position="30"/>
    </location>
</feature>
<protein>
    <recommendedName>
        <fullName evidence="3">CCHC-type domain-containing protein</fullName>
    </recommendedName>
</protein>
<organism evidence="4 5">
    <name type="scientific">Riccia fluitans</name>
    <dbReference type="NCBI Taxonomy" id="41844"/>
    <lineage>
        <taxon>Eukaryota</taxon>
        <taxon>Viridiplantae</taxon>
        <taxon>Streptophyta</taxon>
        <taxon>Embryophyta</taxon>
        <taxon>Marchantiophyta</taxon>
        <taxon>Marchantiopsida</taxon>
        <taxon>Marchantiidae</taxon>
        <taxon>Marchantiales</taxon>
        <taxon>Ricciaceae</taxon>
        <taxon>Riccia</taxon>
    </lineage>
</organism>
<feature type="region of interest" description="Disordered" evidence="2">
    <location>
        <begin position="243"/>
        <end position="344"/>
    </location>
</feature>
<dbReference type="SUPFAM" id="SSF57756">
    <property type="entry name" value="Retrovirus zinc finger-like domains"/>
    <property type="match status" value="1"/>
</dbReference>
<evidence type="ECO:0000256" key="2">
    <source>
        <dbReference type="SAM" id="MobiDB-lite"/>
    </source>
</evidence>
<sequence>MSDLPSEAFLDDDNVDSEADILPSTPDINFESGTAIGEARQRGEERQCAMASKTMETRYKIDKWTGVGNFALWSCQMQDKLIAQGQARALLDERSESMREDEWVDLCSRVCSEIRLHLSDEIQMQVLGLTTSQELWKYLQKRYLNTSTSLRMHAKHKLWSCVMKDGEDLSAHVQKFTSLSCEIVALGDQPMNDEDKAFMLPLSLPNSLEHLVQTLMYGKDQLLFDDVYSALLSEDRRKMVGKTKATSTALIVERGRTRERPGNGKARSGSKGRSTSRGRSQHDKKEIECWKCGKTGHMKKDSREKAKASDASTSQAKASTSQANVAANRTEADLLSDEDKLHAL</sequence>
<feature type="compositionally biased region" description="Basic and acidic residues" evidence="2">
    <location>
        <begin position="298"/>
        <end position="308"/>
    </location>
</feature>
<gene>
    <name evidence="4" type="ORF">R1flu_021907</name>
</gene>
<dbReference type="Pfam" id="PF00098">
    <property type="entry name" value="zf-CCHC"/>
    <property type="match status" value="1"/>
</dbReference>
<keyword evidence="5" id="KW-1185">Reference proteome</keyword>
<dbReference type="PANTHER" id="PTHR47481">
    <property type="match status" value="1"/>
</dbReference>
<evidence type="ECO:0000259" key="3">
    <source>
        <dbReference type="PROSITE" id="PS50158"/>
    </source>
</evidence>
<evidence type="ECO:0000313" key="4">
    <source>
        <dbReference type="EMBL" id="KAL2653779.1"/>
    </source>
</evidence>
<evidence type="ECO:0000313" key="5">
    <source>
        <dbReference type="Proteomes" id="UP001605036"/>
    </source>
</evidence>
<dbReference type="AlphaFoldDB" id="A0ABD1ZTU5"/>
<dbReference type="InterPro" id="IPR001878">
    <property type="entry name" value="Znf_CCHC"/>
</dbReference>
<keyword evidence="1" id="KW-0862">Zinc</keyword>
<feature type="compositionally biased region" description="Basic and acidic residues" evidence="2">
    <location>
        <begin position="280"/>
        <end position="291"/>
    </location>
</feature>
<feature type="compositionally biased region" description="Basic and acidic residues" evidence="2">
    <location>
        <begin position="253"/>
        <end position="262"/>
    </location>
</feature>
<dbReference type="InterPro" id="IPR036875">
    <property type="entry name" value="Znf_CCHC_sf"/>
</dbReference>
<feature type="compositionally biased region" description="Acidic residues" evidence="2">
    <location>
        <begin position="9"/>
        <end position="19"/>
    </location>
</feature>
<keyword evidence="1" id="KW-0863">Zinc-finger</keyword>
<dbReference type="PANTHER" id="PTHR47481:SF31">
    <property type="entry name" value="OS01G0873500 PROTEIN"/>
    <property type="match status" value="1"/>
</dbReference>
<reference evidence="4 5" key="1">
    <citation type="submission" date="2024-09" db="EMBL/GenBank/DDBJ databases">
        <title>Chromosome-scale assembly of Riccia fluitans.</title>
        <authorList>
            <person name="Paukszto L."/>
            <person name="Sawicki J."/>
            <person name="Karawczyk K."/>
            <person name="Piernik-Szablinska J."/>
            <person name="Szczecinska M."/>
            <person name="Mazdziarz M."/>
        </authorList>
    </citation>
    <scope>NUCLEOTIDE SEQUENCE [LARGE SCALE GENOMIC DNA]</scope>
    <source>
        <strain evidence="4">Rf_01</strain>
        <tissue evidence="4">Aerial parts of the thallus</tissue>
    </source>
</reference>
<feature type="compositionally biased region" description="Low complexity" evidence="2">
    <location>
        <begin position="309"/>
        <end position="323"/>
    </location>
</feature>
<name>A0ABD1ZTU5_9MARC</name>
<comment type="caution">
    <text evidence="4">The sequence shown here is derived from an EMBL/GenBank/DDBJ whole genome shotgun (WGS) entry which is preliminary data.</text>
</comment>
<dbReference type="Pfam" id="PF14223">
    <property type="entry name" value="Retrotran_gag_2"/>
    <property type="match status" value="1"/>
</dbReference>
<accession>A0ABD1ZTU5</accession>
<keyword evidence="1" id="KW-0479">Metal-binding</keyword>
<feature type="domain" description="CCHC-type" evidence="3">
    <location>
        <begin position="289"/>
        <end position="304"/>
    </location>
</feature>
<dbReference type="Proteomes" id="UP001605036">
    <property type="component" value="Unassembled WGS sequence"/>
</dbReference>